<evidence type="ECO:0000256" key="3">
    <source>
        <dbReference type="ARBA" id="ARBA00022692"/>
    </source>
</evidence>
<comment type="caution">
    <text evidence="10">The sequence shown here is derived from an EMBL/GenBank/DDBJ whole genome shotgun (WGS) entry which is preliminary data.</text>
</comment>
<feature type="transmembrane region" description="Helical" evidence="8">
    <location>
        <begin position="607"/>
        <end position="627"/>
    </location>
</feature>
<dbReference type="InterPro" id="IPR003439">
    <property type="entry name" value="ABC_transporter-like_ATP-bd"/>
</dbReference>
<evidence type="ECO:0000256" key="1">
    <source>
        <dbReference type="ARBA" id="ARBA00004141"/>
    </source>
</evidence>
<evidence type="ECO:0000313" key="10">
    <source>
        <dbReference type="EMBL" id="MED6158434.1"/>
    </source>
</evidence>
<gene>
    <name evidence="10" type="ORF">PIB30_032758</name>
</gene>
<feature type="transmembrane region" description="Helical" evidence="8">
    <location>
        <begin position="490"/>
        <end position="516"/>
    </location>
</feature>
<evidence type="ECO:0000256" key="8">
    <source>
        <dbReference type="SAM" id="Phobius"/>
    </source>
</evidence>
<dbReference type="EMBL" id="JASCZI010120974">
    <property type="protein sequence ID" value="MED6158434.1"/>
    <property type="molecule type" value="Genomic_DNA"/>
</dbReference>
<dbReference type="InterPro" id="IPR013525">
    <property type="entry name" value="ABC2_TM"/>
</dbReference>
<organism evidence="10 11">
    <name type="scientific">Stylosanthes scabra</name>
    <dbReference type="NCBI Taxonomy" id="79078"/>
    <lineage>
        <taxon>Eukaryota</taxon>
        <taxon>Viridiplantae</taxon>
        <taxon>Streptophyta</taxon>
        <taxon>Embryophyta</taxon>
        <taxon>Tracheophyta</taxon>
        <taxon>Spermatophyta</taxon>
        <taxon>Magnoliopsida</taxon>
        <taxon>eudicotyledons</taxon>
        <taxon>Gunneridae</taxon>
        <taxon>Pentapetalae</taxon>
        <taxon>rosids</taxon>
        <taxon>fabids</taxon>
        <taxon>Fabales</taxon>
        <taxon>Fabaceae</taxon>
        <taxon>Papilionoideae</taxon>
        <taxon>50 kb inversion clade</taxon>
        <taxon>dalbergioids sensu lato</taxon>
        <taxon>Dalbergieae</taxon>
        <taxon>Pterocarpus clade</taxon>
        <taxon>Stylosanthes</taxon>
    </lineage>
</organism>
<feature type="domain" description="ABC transporter" evidence="9">
    <location>
        <begin position="37"/>
        <end position="288"/>
    </location>
</feature>
<evidence type="ECO:0000259" key="9">
    <source>
        <dbReference type="PROSITE" id="PS50893"/>
    </source>
</evidence>
<dbReference type="InterPro" id="IPR003593">
    <property type="entry name" value="AAA+_ATPase"/>
</dbReference>
<keyword evidence="4" id="KW-0547">Nucleotide-binding</keyword>
<keyword evidence="2" id="KW-0813">Transport</keyword>
<name>A0ABU6UBN5_9FABA</name>
<dbReference type="SMART" id="SM00382">
    <property type="entry name" value="AAA"/>
    <property type="match status" value="1"/>
</dbReference>
<dbReference type="PANTHER" id="PTHR48041">
    <property type="entry name" value="ABC TRANSPORTER G FAMILY MEMBER 28"/>
    <property type="match status" value="1"/>
</dbReference>
<dbReference type="PROSITE" id="PS50893">
    <property type="entry name" value="ABC_TRANSPORTER_2"/>
    <property type="match status" value="1"/>
</dbReference>
<keyword evidence="11" id="KW-1185">Reference proteome</keyword>
<dbReference type="SUPFAM" id="SSF52540">
    <property type="entry name" value="P-loop containing nucleoside triphosphate hydrolases"/>
    <property type="match status" value="1"/>
</dbReference>
<dbReference type="Pfam" id="PF00005">
    <property type="entry name" value="ABC_tran"/>
    <property type="match status" value="1"/>
</dbReference>
<keyword evidence="5" id="KW-0067">ATP-binding</keyword>
<evidence type="ECO:0000256" key="5">
    <source>
        <dbReference type="ARBA" id="ARBA00022840"/>
    </source>
</evidence>
<dbReference type="InterPro" id="IPR050352">
    <property type="entry name" value="ABCG_transporters"/>
</dbReference>
<evidence type="ECO:0000256" key="2">
    <source>
        <dbReference type="ARBA" id="ARBA00022448"/>
    </source>
</evidence>
<evidence type="ECO:0000256" key="4">
    <source>
        <dbReference type="ARBA" id="ARBA00022741"/>
    </source>
</evidence>
<feature type="transmembrane region" description="Helical" evidence="8">
    <location>
        <begin position="381"/>
        <end position="401"/>
    </location>
</feature>
<evidence type="ECO:0000256" key="7">
    <source>
        <dbReference type="ARBA" id="ARBA00023136"/>
    </source>
</evidence>
<dbReference type="Gene3D" id="3.40.50.300">
    <property type="entry name" value="P-loop containing nucleotide triphosphate hydrolases"/>
    <property type="match status" value="1"/>
</dbReference>
<dbReference type="Pfam" id="PF01061">
    <property type="entry name" value="ABC2_membrane"/>
    <property type="match status" value="1"/>
</dbReference>
<proteinExistence type="predicted"/>
<accession>A0ABU6UBN5</accession>
<feature type="transmembrane region" description="Helical" evidence="8">
    <location>
        <begin position="413"/>
        <end position="432"/>
    </location>
</feature>
<feature type="transmembrane region" description="Helical" evidence="8">
    <location>
        <begin position="523"/>
        <end position="542"/>
    </location>
</feature>
<keyword evidence="3 8" id="KW-0812">Transmembrane</keyword>
<feature type="transmembrane region" description="Helical" evidence="8">
    <location>
        <begin position="453"/>
        <end position="478"/>
    </location>
</feature>
<dbReference type="Pfam" id="PF19055">
    <property type="entry name" value="ABC2_membrane_7"/>
    <property type="match status" value="1"/>
</dbReference>
<reference evidence="10 11" key="1">
    <citation type="journal article" date="2023" name="Plants (Basel)">
        <title>Bridging the Gap: Combining Genomics and Transcriptomics Approaches to Understand Stylosanthes scabra, an Orphan Legume from the Brazilian Caatinga.</title>
        <authorList>
            <person name="Ferreira-Neto J.R.C."/>
            <person name="da Silva M.D."/>
            <person name="Binneck E."/>
            <person name="de Melo N.F."/>
            <person name="da Silva R.H."/>
            <person name="de Melo A.L.T.M."/>
            <person name="Pandolfi V."/>
            <person name="Bustamante F.O."/>
            <person name="Brasileiro-Vidal A.C."/>
            <person name="Benko-Iseppon A.M."/>
        </authorList>
    </citation>
    <scope>NUCLEOTIDE SEQUENCE [LARGE SCALE GENOMIC DNA]</scope>
    <source>
        <tissue evidence="10">Leaves</tissue>
    </source>
</reference>
<dbReference type="InterPro" id="IPR043926">
    <property type="entry name" value="ABCG_dom"/>
</dbReference>
<dbReference type="PROSITE" id="PS00211">
    <property type="entry name" value="ABC_TRANSPORTER_1"/>
    <property type="match status" value="1"/>
</dbReference>
<sequence length="637" mass="71358">MDLHFDIETEATHHSMALPEEKQPTQIFNNANLPVLLKFCDVVYKTNVEKEGFVNKKVEENTILKGVSGIVKPGEILAMLGPSGSGKTTLLTALGGRLGGKLYGNITYNGKPFSNAMNRLTGFVTQDDVLYPHLTVTETLIFTALLRLPSSRFTKEEKIMHAKNVIAQLGLTECKDSMIGGSILRGVSGGERKRVSIGQELLMNPSLLLLDEPTSGLDSTTAQRIVSTLSELAIDGEKTIVMTIHQPSSRIYYMFHKVLLLSEGNLVYFGMGSEAIKYFSSINFAPSMAMNPSDFLLDLANGIYTGQANEDHALNKKKLICSYKEHFSDTIEPIIFHENCDFDKSEGRFEDEKSFGNWPTNWWQQFILLLRRDVKERRYESFSCMLISEVIAAAIITGLVWYKSDISHLQDQIGLIFNMINFWFAFPLYRAIFTFPLERPMLEKERSSGMYRLSSYFMAKSAADLPMELVLPTGYVIITYWMTGLKANAVNFMCTLSTILLHVLVAQGIALAIGAITMDMKSVTTMAAVIMLIFMLSAGYFVQHLPKFIVWLKYISPSFYTYQLLIGSQYKSSEIYPCSNNNNGVCSVAEFPMIKTQMALDMREQGMAALALVIMLIGYRVVAYIALLRIGVTKNMA</sequence>
<comment type="subcellular location">
    <subcellularLocation>
        <location evidence="1">Membrane</location>
        <topology evidence="1">Multi-pass membrane protein</topology>
    </subcellularLocation>
</comment>
<protein>
    <recommendedName>
        <fullName evidence="9">ABC transporter domain-containing protein</fullName>
    </recommendedName>
</protein>
<dbReference type="PANTHER" id="PTHR48041:SF22">
    <property type="entry name" value="ABC TRANSPORTER G FAMILY MEMBER 9"/>
    <property type="match status" value="1"/>
</dbReference>
<keyword evidence="6 8" id="KW-1133">Transmembrane helix</keyword>
<evidence type="ECO:0000313" key="11">
    <source>
        <dbReference type="Proteomes" id="UP001341840"/>
    </source>
</evidence>
<dbReference type="Proteomes" id="UP001341840">
    <property type="component" value="Unassembled WGS sequence"/>
</dbReference>
<dbReference type="InterPro" id="IPR027417">
    <property type="entry name" value="P-loop_NTPase"/>
</dbReference>
<dbReference type="InterPro" id="IPR017871">
    <property type="entry name" value="ABC_transporter-like_CS"/>
</dbReference>
<keyword evidence="7 8" id="KW-0472">Membrane</keyword>
<evidence type="ECO:0000256" key="6">
    <source>
        <dbReference type="ARBA" id="ARBA00022989"/>
    </source>
</evidence>